<feature type="domain" description="DUF7134" evidence="12">
    <location>
        <begin position="16"/>
        <end position="156"/>
    </location>
</feature>
<dbReference type="InterPro" id="IPR050482">
    <property type="entry name" value="Sensor_HK_TwoCompSys"/>
</dbReference>
<keyword evidence="6 13" id="KW-0418">Kinase</keyword>
<evidence type="ECO:0000313" key="13">
    <source>
        <dbReference type="EMBL" id="GII90383.1"/>
    </source>
</evidence>
<dbReference type="Gene3D" id="3.30.565.10">
    <property type="entry name" value="Histidine kinase-like ATPase, C-terminal domain"/>
    <property type="match status" value="1"/>
</dbReference>
<evidence type="ECO:0000313" key="14">
    <source>
        <dbReference type="Proteomes" id="UP000606172"/>
    </source>
</evidence>
<accession>A0A919RB00</accession>
<dbReference type="Gene3D" id="1.20.5.1930">
    <property type="match status" value="1"/>
</dbReference>
<feature type="transmembrane region" description="Helical" evidence="9">
    <location>
        <begin position="101"/>
        <end position="120"/>
    </location>
</feature>
<dbReference type="Pfam" id="PF07730">
    <property type="entry name" value="HisKA_3"/>
    <property type="match status" value="1"/>
</dbReference>
<dbReference type="AlphaFoldDB" id="A0A919RB00"/>
<dbReference type="InterPro" id="IPR055558">
    <property type="entry name" value="DUF7134"/>
</dbReference>
<evidence type="ECO:0000256" key="3">
    <source>
        <dbReference type="ARBA" id="ARBA00022553"/>
    </source>
</evidence>
<feature type="transmembrane region" description="Helical" evidence="9">
    <location>
        <begin position="132"/>
        <end position="152"/>
    </location>
</feature>
<dbReference type="PANTHER" id="PTHR24421:SF10">
    <property type="entry name" value="NITRATE_NITRITE SENSOR PROTEIN NARQ"/>
    <property type="match status" value="1"/>
</dbReference>
<proteinExistence type="predicted"/>
<dbReference type="GO" id="GO:0016020">
    <property type="term" value="C:membrane"/>
    <property type="evidence" value="ECO:0007669"/>
    <property type="project" value="InterPro"/>
</dbReference>
<evidence type="ECO:0000256" key="5">
    <source>
        <dbReference type="ARBA" id="ARBA00022741"/>
    </source>
</evidence>
<evidence type="ECO:0000256" key="9">
    <source>
        <dbReference type="SAM" id="Phobius"/>
    </source>
</evidence>
<keyword evidence="9" id="KW-0472">Membrane</keyword>
<feature type="transmembrane region" description="Helical" evidence="9">
    <location>
        <begin position="61"/>
        <end position="89"/>
    </location>
</feature>
<dbReference type="Proteomes" id="UP000606172">
    <property type="component" value="Unassembled WGS sequence"/>
</dbReference>
<evidence type="ECO:0000256" key="7">
    <source>
        <dbReference type="ARBA" id="ARBA00022840"/>
    </source>
</evidence>
<keyword evidence="8" id="KW-0902">Two-component regulatory system</keyword>
<keyword evidence="9" id="KW-1133">Transmembrane helix</keyword>
<sequence length="371" mass="39032">MNLLARRLSHGLLILADTGVAALLVLLSTAGRQGLPMIVVPALVCVLPVAVRRIWPLSAYGGALVATVLTPVLETNSLTMSVVVALTIYTVSASRPVRQSATALAAGLLVVCGANLAWLTGIRQVNGWPDPLFVVGTAGLVMAAGWSLGTVARTRREFAAREDTRRAEQALIDERLRIARELHDVVAHTMSAITVKAGVAAKVLDKHPEEGRKALRDIEELGRGSLVEMRRMLGTLRAPGTTPENAPLPGIADLPSLAARAAEAGVRVELSVSGDVPEPMGLSVYRIVQEAITNVVRHAAPARCRVGVSVADGTLSISVVDDGPGRRVLPDETGGHGLTGMRERVMLYGGAFEAGPRPEGGFGVFASWEIS</sequence>
<name>A0A919RB00_9ACTN</name>
<keyword evidence="5" id="KW-0547">Nucleotide-binding</keyword>
<dbReference type="EMBL" id="BOOW01000006">
    <property type="protein sequence ID" value="GII90383.1"/>
    <property type="molecule type" value="Genomic_DNA"/>
</dbReference>
<dbReference type="InterPro" id="IPR011712">
    <property type="entry name" value="Sig_transdc_His_kin_sub3_dim/P"/>
</dbReference>
<keyword evidence="3" id="KW-0597">Phosphoprotein</keyword>
<dbReference type="GO" id="GO:0046983">
    <property type="term" value="F:protein dimerization activity"/>
    <property type="evidence" value="ECO:0007669"/>
    <property type="project" value="InterPro"/>
</dbReference>
<keyword evidence="14" id="KW-1185">Reference proteome</keyword>
<evidence type="ECO:0000256" key="4">
    <source>
        <dbReference type="ARBA" id="ARBA00022679"/>
    </source>
</evidence>
<evidence type="ECO:0000256" key="6">
    <source>
        <dbReference type="ARBA" id="ARBA00022777"/>
    </source>
</evidence>
<dbReference type="Pfam" id="PF02518">
    <property type="entry name" value="HATPase_c"/>
    <property type="match status" value="1"/>
</dbReference>
<evidence type="ECO:0000259" key="11">
    <source>
        <dbReference type="Pfam" id="PF07730"/>
    </source>
</evidence>
<dbReference type="InterPro" id="IPR036890">
    <property type="entry name" value="HATPase_C_sf"/>
</dbReference>
<feature type="transmembrane region" description="Helical" evidence="9">
    <location>
        <begin position="12"/>
        <end position="30"/>
    </location>
</feature>
<dbReference type="Pfam" id="PF23539">
    <property type="entry name" value="DUF7134"/>
    <property type="match status" value="1"/>
</dbReference>
<evidence type="ECO:0000256" key="2">
    <source>
        <dbReference type="ARBA" id="ARBA00012438"/>
    </source>
</evidence>
<dbReference type="EC" id="2.7.13.3" evidence="2"/>
<comment type="caution">
    <text evidence="13">The sequence shown here is derived from an EMBL/GenBank/DDBJ whole genome shotgun (WGS) entry which is preliminary data.</text>
</comment>
<organism evidence="13 14">
    <name type="scientific">Sinosporangium siamense</name>
    <dbReference type="NCBI Taxonomy" id="1367973"/>
    <lineage>
        <taxon>Bacteria</taxon>
        <taxon>Bacillati</taxon>
        <taxon>Actinomycetota</taxon>
        <taxon>Actinomycetes</taxon>
        <taxon>Streptosporangiales</taxon>
        <taxon>Streptosporangiaceae</taxon>
        <taxon>Sinosporangium</taxon>
    </lineage>
</organism>
<evidence type="ECO:0000259" key="12">
    <source>
        <dbReference type="Pfam" id="PF23539"/>
    </source>
</evidence>
<gene>
    <name evidence="13" type="ORF">Ssi02_06140</name>
</gene>
<keyword evidence="4" id="KW-0808">Transferase</keyword>
<keyword evidence="9" id="KW-0812">Transmembrane</keyword>
<reference evidence="13" key="1">
    <citation type="submission" date="2021-01" db="EMBL/GenBank/DDBJ databases">
        <title>Whole genome shotgun sequence of Sinosporangium siamense NBRC 109515.</title>
        <authorList>
            <person name="Komaki H."/>
            <person name="Tamura T."/>
        </authorList>
    </citation>
    <scope>NUCLEOTIDE SEQUENCE</scope>
    <source>
        <strain evidence="13">NBRC 109515</strain>
    </source>
</reference>
<dbReference type="GO" id="GO:0005524">
    <property type="term" value="F:ATP binding"/>
    <property type="evidence" value="ECO:0007669"/>
    <property type="project" value="UniProtKB-KW"/>
</dbReference>
<dbReference type="RefSeq" id="WP_204020754.1">
    <property type="nucleotide sequence ID" value="NZ_BOOW01000006.1"/>
</dbReference>
<protein>
    <recommendedName>
        <fullName evidence="2">histidine kinase</fullName>
        <ecNumber evidence="2">2.7.13.3</ecNumber>
    </recommendedName>
</protein>
<evidence type="ECO:0000256" key="8">
    <source>
        <dbReference type="ARBA" id="ARBA00023012"/>
    </source>
</evidence>
<dbReference type="CDD" id="cd16917">
    <property type="entry name" value="HATPase_UhpB-NarQ-NarX-like"/>
    <property type="match status" value="1"/>
</dbReference>
<comment type="catalytic activity">
    <reaction evidence="1">
        <text>ATP + protein L-histidine = ADP + protein N-phospho-L-histidine.</text>
        <dbReference type="EC" id="2.7.13.3"/>
    </reaction>
</comment>
<dbReference type="InterPro" id="IPR003594">
    <property type="entry name" value="HATPase_dom"/>
</dbReference>
<evidence type="ECO:0000256" key="1">
    <source>
        <dbReference type="ARBA" id="ARBA00000085"/>
    </source>
</evidence>
<dbReference type="GO" id="GO:0000155">
    <property type="term" value="F:phosphorelay sensor kinase activity"/>
    <property type="evidence" value="ECO:0007669"/>
    <property type="project" value="InterPro"/>
</dbReference>
<keyword evidence="7" id="KW-0067">ATP-binding</keyword>
<dbReference type="SUPFAM" id="SSF55874">
    <property type="entry name" value="ATPase domain of HSP90 chaperone/DNA topoisomerase II/histidine kinase"/>
    <property type="match status" value="1"/>
</dbReference>
<evidence type="ECO:0000259" key="10">
    <source>
        <dbReference type="Pfam" id="PF02518"/>
    </source>
</evidence>
<dbReference type="PANTHER" id="PTHR24421">
    <property type="entry name" value="NITRATE/NITRITE SENSOR PROTEIN NARX-RELATED"/>
    <property type="match status" value="1"/>
</dbReference>
<feature type="transmembrane region" description="Helical" evidence="9">
    <location>
        <begin position="37"/>
        <end position="55"/>
    </location>
</feature>
<feature type="domain" description="Signal transduction histidine kinase subgroup 3 dimerisation and phosphoacceptor" evidence="11">
    <location>
        <begin position="174"/>
        <end position="240"/>
    </location>
</feature>
<feature type="domain" description="Histidine kinase/HSP90-like ATPase" evidence="10">
    <location>
        <begin position="283"/>
        <end position="362"/>
    </location>
</feature>